<comment type="function">
    <text evidence="4">Dirigent proteins impart stereoselectivity on the phenoxy radical-coupling reaction, yielding optically active lignans from two molecules of coniferyl alcohol in the biosynthesis of lignans, flavonolignans, and alkaloids and thus plays a central role in plant secondary metabolism.</text>
</comment>
<gene>
    <name evidence="5" type="ORF">KC19_1G226100</name>
</gene>
<proteinExistence type="inferred from homology"/>
<sequence length="189" mass="20574">MAMGRARFVVWVLLAWCVVGVSAARDGPSNLEFFVHNPGLFTSFPNPAPTVLTSANLLAMRGEGDESRRAGGFKSRIITFDNTITAANCVNAPVMGRAHGIRVVDKVGDGPLAFTWLFTASFNTSMYNGTLSFQGTTLNFPSSEISDITVTGGTGTFRFARGYATFTNFYKADEISTLEGQHFQVFLRY</sequence>
<dbReference type="PANTHER" id="PTHR21495">
    <property type="entry name" value="NUCLEOPORIN-RELATED"/>
    <property type="match status" value="1"/>
</dbReference>
<dbReference type="GO" id="GO:0009699">
    <property type="term" value="P:phenylpropanoid biosynthetic process"/>
    <property type="evidence" value="ECO:0007669"/>
    <property type="project" value="UniProtKB-ARBA"/>
</dbReference>
<comment type="caution">
    <text evidence="5">The sequence shown here is derived from an EMBL/GenBank/DDBJ whole genome shotgun (WGS) entry which is preliminary data.</text>
</comment>
<comment type="subcellular location">
    <subcellularLocation>
        <location evidence="4">Secreted</location>
        <location evidence="4">Extracellular space</location>
        <location evidence="4">Apoplast</location>
    </subcellularLocation>
</comment>
<dbReference type="InterPro" id="IPR004265">
    <property type="entry name" value="Dirigent"/>
</dbReference>
<keyword evidence="4" id="KW-0052">Apoplast</keyword>
<protein>
    <recommendedName>
        <fullName evidence="4">Dirigent protein</fullName>
    </recommendedName>
</protein>
<reference evidence="5" key="1">
    <citation type="submission" date="2020-06" db="EMBL/GenBank/DDBJ databases">
        <title>WGS assembly of Ceratodon purpureus strain R40.</title>
        <authorList>
            <person name="Carey S.B."/>
            <person name="Jenkins J."/>
            <person name="Shu S."/>
            <person name="Lovell J.T."/>
            <person name="Sreedasyam A."/>
            <person name="Maumus F."/>
            <person name="Tiley G.P."/>
            <person name="Fernandez-Pozo N."/>
            <person name="Barry K."/>
            <person name="Chen C."/>
            <person name="Wang M."/>
            <person name="Lipzen A."/>
            <person name="Daum C."/>
            <person name="Saski C.A."/>
            <person name="Payton A.C."/>
            <person name="Mcbreen J.C."/>
            <person name="Conrad R.E."/>
            <person name="Kollar L.M."/>
            <person name="Olsson S."/>
            <person name="Huttunen S."/>
            <person name="Landis J.B."/>
            <person name="Wickett N.J."/>
            <person name="Johnson M.G."/>
            <person name="Rensing S.A."/>
            <person name="Grimwood J."/>
            <person name="Schmutz J."/>
            <person name="Mcdaniel S.F."/>
        </authorList>
    </citation>
    <scope>NUCLEOTIDE SEQUENCE</scope>
    <source>
        <strain evidence="5">R40</strain>
    </source>
</reference>
<feature type="signal peptide" evidence="4">
    <location>
        <begin position="1"/>
        <end position="23"/>
    </location>
</feature>
<dbReference type="Gene3D" id="2.40.480.10">
    <property type="entry name" value="Allene oxide cyclase-like"/>
    <property type="match status" value="1"/>
</dbReference>
<keyword evidence="4" id="KW-0732">Signal</keyword>
<dbReference type="Pfam" id="PF03018">
    <property type="entry name" value="Dirigent"/>
    <property type="match status" value="1"/>
</dbReference>
<keyword evidence="6" id="KW-1185">Reference proteome</keyword>
<dbReference type="AlphaFoldDB" id="A0A8T0JAX2"/>
<dbReference type="GO" id="GO:0048046">
    <property type="term" value="C:apoplast"/>
    <property type="evidence" value="ECO:0007669"/>
    <property type="project" value="UniProtKB-SubCell"/>
</dbReference>
<evidence type="ECO:0000313" key="5">
    <source>
        <dbReference type="EMBL" id="KAG0592113.1"/>
    </source>
</evidence>
<comment type="similarity">
    <text evidence="1 4">Belongs to the plant dirigent protein family.</text>
</comment>
<evidence type="ECO:0000256" key="1">
    <source>
        <dbReference type="ARBA" id="ARBA00010746"/>
    </source>
</evidence>
<evidence type="ECO:0000256" key="3">
    <source>
        <dbReference type="ARBA" id="ARBA00022525"/>
    </source>
</evidence>
<comment type="subunit">
    <text evidence="2 4">Homodimer.</text>
</comment>
<dbReference type="EMBL" id="CM026421">
    <property type="protein sequence ID" value="KAG0592113.1"/>
    <property type="molecule type" value="Genomic_DNA"/>
</dbReference>
<keyword evidence="3 4" id="KW-0964">Secreted</keyword>
<organism evidence="5 6">
    <name type="scientific">Ceratodon purpureus</name>
    <name type="common">Fire moss</name>
    <name type="synonym">Dicranum purpureum</name>
    <dbReference type="NCBI Taxonomy" id="3225"/>
    <lineage>
        <taxon>Eukaryota</taxon>
        <taxon>Viridiplantae</taxon>
        <taxon>Streptophyta</taxon>
        <taxon>Embryophyta</taxon>
        <taxon>Bryophyta</taxon>
        <taxon>Bryophytina</taxon>
        <taxon>Bryopsida</taxon>
        <taxon>Dicranidae</taxon>
        <taxon>Pseudoditrichales</taxon>
        <taxon>Ditrichaceae</taxon>
        <taxon>Ceratodon</taxon>
    </lineage>
</organism>
<evidence type="ECO:0000256" key="4">
    <source>
        <dbReference type="RuleBase" id="RU363099"/>
    </source>
</evidence>
<accession>A0A8T0JAX2</accession>
<dbReference type="InterPro" id="IPR044859">
    <property type="entry name" value="Allene_oxi_cyc_Dirigent"/>
</dbReference>
<evidence type="ECO:0000256" key="2">
    <source>
        <dbReference type="ARBA" id="ARBA00011738"/>
    </source>
</evidence>
<evidence type="ECO:0000313" key="6">
    <source>
        <dbReference type="Proteomes" id="UP000822688"/>
    </source>
</evidence>
<name>A0A8T0JAX2_CERPU</name>
<dbReference type="Proteomes" id="UP000822688">
    <property type="component" value="Chromosome 1"/>
</dbReference>
<feature type="chain" id="PRO_5035969527" description="Dirigent protein" evidence="4">
    <location>
        <begin position="24"/>
        <end position="189"/>
    </location>
</feature>